<keyword evidence="6" id="KW-0010">Activator</keyword>
<dbReference type="eggNOG" id="KOG3558">
    <property type="taxonomic scope" value="Eukaryota"/>
</dbReference>
<evidence type="ECO:0000256" key="8">
    <source>
        <dbReference type="ARBA" id="ARBA00023242"/>
    </source>
</evidence>
<evidence type="ECO:0000256" key="1">
    <source>
        <dbReference type="ARBA" id="ARBA00004123"/>
    </source>
</evidence>
<accession>T1EIJ6</accession>
<dbReference type="PROSITE" id="PS50112">
    <property type="entry name" value="PAS"/>
    <property type="match status" value="1"/>
</dbReference>
<keyword evidence="4" id="KW-0805">Transcription regulation</keyword>
<keyword evidence="13" id="KW-1185">Reference proteome</keyword>
<dbReference type="AlphaFoldDB" id="T1EIJ6"/>
<dbReference type="InterPro" id="IPR001610">
    <property type="entry name" value="PAC"/>
</dbReference>
<evidence type="ECO:0000256" key="9">
    <source>
        <dbReference type="ARBA" id="ARBA00023278"/>
    </source>
</evidence>
<dbReference type="STRING" id="6412.T1EIJ6"/>
<evidence type="ECO:0000256" key="2">
    <source>
        <dbReference type="ARBA" id="ARBA00022737"/>
    </source>
</evidence>
<dbReference type="EnsemblMetazoa" id="HelroT137338">
    <property type="protein sequence ID" value="HelroP137338"/>
    <property type="gene ID" value="HelroG137338"/>
</dbReference>
<dbReference type="OrthoDB" id="6021714at2759"/>
<dbReference type="CDD" id="cd00130">
    <property type="entry name" value="PAS"/>
    <property type="match status" value="1"/>
</dbReference>
<dbReference type="Gene3D" id="3.30.450.20">
    <property type="entry name" value="PAS domain"/>
    <property type="match status" value="1"/>
</dbReference>
<protein>
    <recommendedName>
        <fullName evidence="10">PAS domain-containing protein</fullName>
    </recommendedName>
</protein>
<dbReference type="RefSeq" id="XP_009031413.1">
    <property type="nucleotide sequence ID" value="XM_009033165.1"/>
</dbReference>
<dbReference type="EMBL" id="KB097753">
    <property type="protein sequence ID" value="ESN90485.1"/>
    <property type="molecule type" value="Genomic_DNA"/>
</dbReference>
<comment type="subcellular location">
    <subcellularLocation>
        <location evidence="1">Nucleus</location>
    </subcellularLocation>
</comment>
<feature type="domain" description="PAS" evidence="10">
    <location>
        <begin position="1"/>
        <end position="58"/>
    </location>
</feature>
<evidence type="ECO:0000256" key="6">
    <source>
        <dbReference type="ARBA" id="ARBA00023159"/>
    </source>
</evidence>
<evidence type="ECO:0000313" key="12">
    <source>
        <dbReference type="EnsemblMetazoa" id="HelroP137338"/>
    </source>
</evidence>
<keyword evidence="7" id="KW-0804">Transcription</keyword>
<organism evidence="12 13">
    <name type="scientific">Helobdella robusta</name>
    <name type="common">Californian leech</name>
    <dbReference type="NCBI Taxonomy" id="6412"/>
    <lineage>
        <taxon>Eukaryota</taxon>
        <taxon>Metazoa</taxon>
        <taxon>Spiralia</taxon>
        <taxon>Lophotrochozoa</taxon>
        <taxon>Annelida</taxon>
        <taxon>Clitellata</taxon>
        <taxon>Hirudinea</taxon>
        <taxon>Rhynchobdellida</taxon>
        <taxon>Glossiphoniidae</taxon>
        <taxon>Helobdella</taxon>
    </lineage>
</organism>
<reference evidence="12" key="3">
    <citation type="submission" date="2015-06" db="UniProtKB">
        <authorList>
            <consortium name="EnsemblMetazoa"/>
        </authorList>
    </citation>
    <scope>IDENTIFICATION</scope>
</reference>
<sequence>SFITHHTMDMKIVYCDDNIEKLLGYKADELVGTSFYDYHHIYDSSSILNAFKTLFTKGQMVSGLYRFLAHNGGFAWVETQASLVKNPQTDKPQSVICISTVVSLVMK</sequence>
<evidence type="ECO:0000256" key="3">
    <source>
        <dbReference type="ARBA" id="ARBA00022843"/>
    </source>
</evidence>
<dbReference type="OMA" id="ANPHTER"/>
<keyword evidence="3" id="KW-0832">Ubl conjugation</keyword>
<dbReference type="Pfam" id="PF14598">
    <property type="entry name" value="PAS_11"/>
    <property type="match status" value="1"/>
</dbReference>
<dbReference type="GeneID" id="20196396"/>
<dbReference type="CTD" id="20196396"/>
<dbReference type="EMBL" id="AMQM01002266">
    <property type="status" value="NOT_ANNOTATED_CDS"/>
    <property type="molecule type" value="Genomic_DNA"/>
</dbReference>
<dbReference type="PANTHER" id="PTHR23043">
    <property type="entry name" value="HYPOXIA-INDUCIBLE FACTOR 1 ALPHA"/>
    <property type="match status" value="1"/>
</dbReference>
<dbReference type="SUPFAM" id="SSF55785">
    <property type="entry name" value="PYP-like sensor domain (PAS domain)"/>
    <property type="match status" value="1"/>
</dbReference>
<dbReference type="GO" id="GO:0005634">
    <property type="term" value="C:nucleus"/>
    <property type="evidence" value="ECO:0007669"/>
    <property type="project" value="UniProtKB-SubCell"/>
</dbReference>
<dbReference type="PANTHER" id="PTHR23043:SF17">
    <property type="entry name" value="PROTEIN SIMILAR"/>
    <property type="match status" value="1"/>
</dbReference>
<dbReference type="NCBIfam" id="TIGR00229">
    <property type="entry name" value="sensory_box"/>
    <property type="match status" value="1"/>
</dbReference>
<dbReference type="InParanoid" id="T1EIJ6"/>
<dbReference type="InterPro" id="IPR035965">
    <property type="entry name" value="PAS-like_dom_sf"/>
</dbReference>
<dbReference type="HOGENOM" id="CLU_2216424_0_0_1"/>
<dbReference type="KEGG" id="hro:HELRODRAFT_137338"/>
<evidence type="ECO:0000256" key="5">
    <source>
        <dbReference type="ARBA" id="ARBA00023125"/>
    </source>
</evidence>
<dbReference type="FunFam" id="3.30.450.20:FF:000015">
    <property type="entry name" value="Hypoxia-inducible factor 1-alpha isoform 1"/>
    <property type="match status" value="1"/>
</dbReference>
<evidence type="ECO:0000256" key="7">
    <source>
        <dbReference type="ARBA" id="ARBA00023163"/>
    </source>
</evidence>
<dbReference type="Proteomes" id="UP000015101">
    <property type="component" value="Unassembled WGS sequence"/>
</dbReference>
<dbReference type="SMART" id="SM00086">
    <property type="entry name" value="PAC"/>
    <property type="match status" value="1"/>
</dbReference>
<keyword evidence="8" id="KW-0539">Nucleus</keyword>
<keyword evidence="9" id="KW-0379">Hydroxylation</keyword>
<name>T1EIJ6_HELRO</name>
<reference evidence="13" key="1">
    <citation type="submission" date="2012-12" db="EMBL/GenBank/DDBJ databases">
        <authorList>
            <person name="Hellsten U."/>
            <person name="Grimwood J."/>
            <person name="Chapman J.A."/>
            <person name="Shapiro H."/>
            <person name="Aerts A."/>
            <person name="Otillar R.P."/>
            <person name="Terry A.Y."/>
            <person name="Boore J.L."/>
            <person name="Simakov O."/>
            <person name="Marletaz F."/>
            <person name="Cho S.-J."/>
            <person name="Edsinger-Gonzales E."/>
            <person name="Havlak P."/>
            <person name="Kuo D.-H."/>
            <person name="Larsson T."/>
            <person name="Lv J."/>
            <person name="Arendt D."/>
            <person name="Savage R."/>
            <person name="Osoegawa K."/>
            <person name="de Jong P."/>
            <person name="Lindberg D.R."/>
            <person name="Seaver E.C."/>
            <person name="Weisblat D.A."/>
            <person name="Putnam N.H."/>
            <person name="Grigoriev I.V."/>
            <person name="Rokhsar D.S."/>
        </authorList>
    </citation>
    <scope>NUCLEOTIDE SEQUENCE</scope>
</reference>
<evidence type="ECO:0000313" key="11">
    <source>
        <dbReference type="EMBL" id="ESN90485.1"/>
    </source>
</evidence>
<dbReference type="InterPro" id="IPR000014">
    <property type="entry name" value="PAS"/>
</dbReference>
<evidence type="ECO:0000256" key="4">
    <source>
        <dbReference type="ARBA" id="ARBA00023015"/>
    </source>
</evidence>
<evidence type="ECO:0000313" key="13">
    <source>
        <dbReference type="Proteomes" id="UP000015101"/>
    </source>
</evidence>
<keyword evidence="2" id="KW-0677">Repeat</keyword>
<evidence type="ECO:0000259" key="10">
    <source>
        <dbReference type="PROSITE" id="PS50112"/>
    </source>
</evidence>
<proteinExistence type="predicted"/>
<gene>
    <name evidence="12" type="primary">20196396</name>
    <name evidence="11" type="ORF">HELRODRAFT_137338</name>
</gene>
<dbReference type="GO" id="GO:0003677">
    <property type="term" value="F:DNA binding"/>
    <property type="evidence" value="ECO:0007669"/>
    <property type="project" value="UniProtKB-KW"/>
</dbReference>
<keyword evidence="5" id="KW-0238">DNA-binding</keyword>
<reference evidence="11 13" key="2">
    <citation type="journal article" date="2013" name="Nature">
        <title>Insights into bilaterian evolution from three spiralian genomes.</title>
        <authorList>
            <person name="Simakov O."/>
            <person name="Marletaz F."/>
            <person name="Cho S.J."/>
            <person name="Edsinger-Gonzales E."/>
            <person name="Havlak P."/>
            <person name="Hellsten U."/>
            <person name="Kuo D.H."/>
            <person name="Larsson T."/>
            <person name="Lv J."/>
            <person name="Arendt D."/>
            <person name="Savage R."/>
            <person name="Osoegawa K."/>
            <person name="de Jong P."/>
            <person name="Grimwood J."/>
            <person name="Chapman J.A."/>
            <person name="Shapiro H."/>
            <person name="Aerts A."/>
            <person name="Otillar R.P."/>
            <person name="Terry A.Y."/>
            <person name="Boore J.L."/>
            <person name="Grigoriev I.V."/>
            <person name="Lindberg D.R."/>
            <person name="Seaver E.C."/>
            <person name="Weisblat D.A."/>
            <person name="Putnam N.H."/>
            <person name="Rokhsar D.S."/>
        </authorList>
    </citation>
    <scope>NUCLEOTIDE SEQUENCE</scope>
</reference>